<feature type="region of interest" description="Disordered" evidence="2">
    <location>
        <begin position="533"/>
        <end position="581"/>
    </location>
</feature>
<feature type="region of interest" description="Disordered" evidence="2">
    <location>
        <begin position="18"/>
        <end position="47"/>
    </location>
</feature>
<protein>
    <submittedName>
        <fullName evidence="4">Uncharacterized protein</fullName>
    </submittedName>
</protein>
<evidence type="ECO:0000313" key="5">
    <source>
        <dbReference type="Proteomes" id="UP000321820"/>
    </source>
</evidence>
<keyword evidence="1" id="KW-0175">Coiled coil</keyword>
<reference evidence="4 5" key="1">
    <citation type="submission" date="2019-08" db="EMBL/GenBank/DDBJ databases">
        <title>Complete genome sequence of Terriglobus albidus strain ORNL.</title>
        <authorList>
            <person name="Podar M."/>
        </authorList>
    </citation>
    <scope>NUCLEOTIDE SEQUENCE [LARGE SCALE GENOMIC DNA]</scope>
    <source>
        <strain evidence="4 5">ORNL</strain>
    </source>
</reference>
<dbReference type="AlphaFoldDB" id="A0A5B9ELC2"/>
<dbReference type="SUPFAM" id="SSF48452">
    <property type="entry name" value="TPR-like"/>
    <property type="match status" value="1"/>
</dbReference>
<keyword evidence="5" id="KW-1185">Reference proteome</keyword>
<organism evidence="4 5">
    <name type="scientific">Terriglobus albidus</name>
    <dbReference type="NCBI Taxonomy" id="1592106"/>
    <lineage>
        <taxon>Bacteria</taxon>
        <taxon>Pseudomonadati</taxon>
        <taxon>Acidobacteriota</taxon>
        <taxon>Terriglobia</taxon>
        <taxon>Terriglobales</taxon>
        <taxon>Acidobacteriaceae</taxon>
        <taxon>Terriglobus</taxon>
    </lineage>
</organism>
<gene>
    <name evidence="4" type="ORF">FTW19_05520</name>
</gene>
<feature type="signal peptide" evidence="3">
    <location>
        <begin position="1"/>
        <end position="16"/>
    </location>
</feature>
<dbReference type="Proteomes" id="UP000321820">
    <property type="component" value="Chromosome"/>
</dbReference>
<evidence type="ECO:0000256" key="3">
    <source>
        <dbReference type="SAM" id="SignalP"/>
    </source>
</evidence>
<evidence type="ECO:0000256" key="1">
    <source>
        <dbReference type="SAM" id="Coils"/>
    </source>
</evidence>
<feature type="compositionally biased region" description="Basic and acidic residues" evidence="2">
    <location>
        <begin position="570"/>
        <end position="581"/>
    </location>
</feature>
<keyword evidence="3" id="KW-0732">Signal</keyword>
<dbReference type="Gene3D" id="1.25.40.10">
    <property type="entry name" value="Tetratricopeptide repeat domain"/>
    <property type="match status" value="1"/>
</dbReference>
<name>A0A5B9ELC2_9BACT</name>
<dbReference type="InterPro" id="IPR011990">
    <property type="entry name" value="TPR-like_helical_dom_sf"/>
</dbReference>
<accession>A0A5B9ELC2</accession>
<evidence type="ECO:0000256" key="2">
    <source>
        <dbReference type="SAM" id="MobiDB-lite"/>
    </source>
</evidence>
<dbReference type="KEGG" id="talb:FTW19_05520"/>
<evidence type="ECO:0000313" key="4">
    <source>
        <dbReference type="EMBL" id="QEE31191.1"/>
    </source>
</evidence>
<dbReference type="EMBL" id="CP042806">
    <property type="protein sequence ID" value="QEE31191.1"/>
    <property type="molecule type" value="Genomic_DNA"/>
</dbReference>
<feature type="compositionally biased region" description="Low complexity" evidence="2">
    <location>
        <begin position="18"/>
        <end position="40"/>
    </location>
</feature>
<sequence>MISLGLLFALPLAAAAQQSSSSSSSSQAPSDSTSQQPAQTGPLRLGGVERAGSGIQLEPSESLFDIGAALNACGYDADLTNSSPVRQKVRDDLNAALQDSAEARDARDKVCAYISAHNLGDSTRNLSQFVSLGIYLNPPPDLTPITDLTELPPDAAQVVEILPLLRTFAETTQLHLIWVRNRPEYEEFIARIHDPLTKAILDSNIYLHQPVSSYDGRRFLVFMEPMFAPAAVNARVYGLDYVVVFSPTQGAEVRLDDVRHMYLHYLVEPMIYARPQSIDRLTPLLKTVQDAPLEFIYKNDMVALTTECMIKAIEARVMDVGFPKPKKPSQVKQRSDMEKYEADLADYERRAEVVRQRLVDRDMRLGYVLTDYLYGKLAQLEHTNEALKDSIGEIVYGMDVQHQVSVAKNIQFYPEGTREFVGRTPVRQPKGLDLAEIKLMKGDRAGADEMAQKALAVNPNNPQAHYLKARIAVLDADPDSALDEFNQVLKLSKDPRTLAWTHIYLGRMYDTQREPDRPRAISEYKAALAVRDARPDTKLAAEAGLKKPFAAPKREHSTSDEEDNEPIDPTGKKEKEAYRPK</sequence>
<proteinExistence type="predicted"/>
<feature type="chain" id="PRO_5022780073" evidence="3">
    <location>
        <begin position="17"/>
        <end position="581"/>
    </location>
</feature>
<dbReference type="OrthoDB" id="104407at2"/>
<feature type="coiled-coil region" evidence="1">
    <location>
        <begin position="330"/>
        <end position="357"/>
    </location>
</feature>